<keyword evidence="5" id="KW-0407">Ion channel</keyword>
<gene>
    <name evidence="5" type="primary">kch_6</name>
    <name evidence="5" type="ORF">GALL_349460</name>
</gene>
<dbReference type="SUPFAM" id="SSF51735">
    <property type="entry name" value="NAD(P)-binding Rossmann-fold domains"/>
    <property type="match status" value="1"/>
</dbReference>
<dbReference type="SUPFAM" id="SSF81324">
    <property type="entry name" value="Voltage-gated potassium channels"/>
    <property type="match status" value="1"/>
</dbReference>
<proteinExistence type="predicted"/>
<evidence type="ECO:0000256" key="2">
    <source>
        <dbReference type="SAM" id="MobiDB-lite"/>
    </source>
</evidence>
<feature type="transmembrane region" description="Helical" evidence="3">
    <location>
        <begin position="178"/>
        <end position="198"/>
    </location>
</feature>
<dbReference type="GO" id="GO:0034220">
    <property type="term" value="P:monoatomic ion transmembrane transport"/>
    <property type="evidence" value="ECO:0007669"/>
    <property type="project" value="UniProtKB-KW"/>
</dbReference>
<accession>A0A1J5QJ17</accession>
<reference evidence="5" key="1">
    <citation type="submission" date="2016-10" db="EMBL/GenBank/DDBJ databases">
        <title>Sequence of Gallionella enrichment culture.</title>
        <authorList>
            <person name="Poehlein A."/>
            <person name="Muehling M."/>
            <person name="Daniel R."/>
        </authorList>
    </citation>
    <scope>NUCLEOTIDE SEQUENCE</scope>
</reference>
<keyword evidence="3" id="KW-1133">Transmembrane helix</keyword>
<dbReference type="PANTHER" id="PTHR43833:SF11">
    <property type="entry name" value="VOLTAGE-GATED POTASSIUM CHANNEL KCH"/>
    <property type="match status" value="1"/>
</dbReference>
<dbReference type="EMBL" id="MLJW01000719">
    <property type="protein sequence ID" value="OIQ83266.1"/>
    <property type="molecule type" value="Genomic_DNA"/>
</dbReference>
<evidence type="ECO:0000313" key="5">
    <source>
        <dbReference type="EMBL" id="OIQ83266.1"/>
    </source>
</evidence>
<dbReference type="Gene3D" id="3.40.50.720">
    <property type="entry name" value="NAD(P)-binding Rossmann-like Domain"/>
    <property type="match status" value="1"/>
</dbReference>
<keyword evidence="3" id="KW-0812">Transmembrane</keyword>
<evidence type="ECO:0000259" key="4">
    <source>
        <dbReference type="PROSITE" id="PS51201"/>
    </source>
</evidence>
<comment type="caution">
    <text evidence="5">The sequence shown here is derived from an EMBL/GenBank/DDBJ whole genome shotgun (WGS) entry which is preliminary data.</text>
</comment>
<dbReference type="InterPro" id="IPR036291">
    <property type="entry name" value="NAD(P)-bd_dom_sf"/>
</dbReference>
<dbReference type="InterPro" id="IPR003148">
    <property type="entry name" value="RCK_N"/>
</dbReference>
<dbReference type="Gene3D" id="1.10.287.70">
    <property type="match status" value="1"/>
</dbReference>
<keyword evidence="5" id="KW-0406">Ion transport</keyword>
<evidence type="ECO:0000256" key="1">
    <source>
        <dbReference type="ARBA" id="ARBA00004651"/>
    </source>
</evidence>
<sequence length="462" mass="49606">MRIADEVAQVRTVAAPRDGLLRDLFGQVLVPLSVQRVDGTAESVVCPGRDLEVRTGDAVSLLGPAATWDEVVRSTHPAVELATVRSPTGQAHGEHGPAGAVRRWGRALARATDTRLRRALATLLGLGLLSIVVLMFGYREADGTRMTLLDALYFTAETIGTIGYGDFSFRAQPSWLRAYAVLLMVTGAVLAALVYALLTNLLVSQRLQESLGHGQVTDLRGHVIVVGLGSVGVRVVESVVATGTPVVVVETDETNRYLAQVRGLGAKVVLGDATLARTLQLVNLDRARAVAVLTSDDLTNLEVALAMRDWLGERTDVPVAIRLADRRLAATVRQAFGFTHVRSTDELAAPWFVGAALGLEVLGTFFAGDVPLLYARVQVTPGGGLDGARLDALTGRSRVLSVRHRGEREVHRVVRRWTTLEADDEAFVVGPHEELLGLLRQDALPSDRPARDDDRSRGNGAG</sequence>
<organism evidence="5">
    <name type="scientific">mine drainage metagenome</name>
    <dbReference type="NCBI Taxonomy" id="410659"/>
    <lineage>
        <taxon>unclassified sequences</taxon>
        <taxon>metagenomes</taxon>
        <taxon>ecological metagenomes</taxon>
    </lineage>
</organism>
<feature type="region of interest" description="Disordered" evidence="2">
    <location>
        <begin position="441"/>
        <end position="462"/>
    </location>
</feature>
<dbReference type="Pfam" id="PF07885">
    <property type="entry name" value="Ion_trans_2"/>
    <property type="match status" value="1"/>
</dbReference>
<protein>
    <submittedName>
        <fullName evidence="5">Voltage-gated potassium channel Kch</fullName>
    </submittedName>
</protein>
<feature type="transmembrane region" description="Helical" evidence="3">
    <location>
        <begin position="119"/>
        <end position="138"/>
    </location>
</feature>
<dbReference type="InterPro" id="IPR013099">
    <property type="entry name" value="K_chnl_dom"/>
</dbReference>
<keyword evidence="5" id="KW-0813">Transport</keyword>
<dbReference type="GO" id="GO:0005886">
    <property type="term" value="C:plasma membrane"/>
    <property type="evidence" value="ECO:0007669"/>
    <property type="project" value="UniProtKB-SubCell"/>
</dbReference>
<dbReference type="PROSITE" id="PS51201">
    <property type="entry name" value="RCK_N"/>
    <property type="match status" value="1"/>
</dbReference>
<dbReference type="InterPro" id="IPR050721">
    <property type="entry name" value="Trk_Ktr_HKT_K-transport"/>
</dbReference>
<evidence type="ECO:0000256" key="3">
    <source>
        <dbReference type="SAM" id="Phobius"/>
    </source>
</evidence>
<comment type="subcellular location">
    <subcellularLocation>
        <location evidence="1">Cell membrane</location>
        <topology evidence="1">Multi-pass membrane protein</topology>
    </subcellularLocation>
</comment>
<dbReference type="GO" id="GO:0006813">
    <property type="term" value="P:potassium ion transport"/>
    <property type="evidence" value="ECO:0007669"/>
    <property type="project" value="InterPro"/>
</dbReference>
<dbReference type="Pfam" id="PF02254">
    <property type="entry name" value="TrkA_N"/>
    <property type="match status" value="1"/>
</dbReference>
<feature type="compositionally biased region" description="Basic and acidic residues" evidence="2">
    <location>
        <begin position="448"/>
        <end position="462"/>
    </location>
</feature>
<dbReference type="AlphaFoldDB" id="A0A1J5QJ17"/>
<name>A0A1J5QJ17_9ZZZZ</name>
<keyword evidence="3" id="KW-0472">Membrane</keyword>
<feature type="domain" description="RCK N-terminal" evidence="4">
    <location>
        <begin position="220"/>
        <end position="342"/>
    </location>
</feature>
<dbReference type="PANTHER" id="PTHR43833">
    <property type="entry name" value="POTASSIUM CHANNEL PROTEIN 2-RELATED-RELATED"/>
    <property type="match status" value="1"/>
</dbReference>